<comment type="similarity">
    <text evidence="7">Belongs to the binding-protein-dependent transport system permease family.</text>
</comment>
<gene>
    <name evidence="9" type="ORF">ACFPOG_19550</name>
</gene>
<accession>A0ABW0KD62</accession>
<keyword evidence="5 7" id="KW-1133">Transmembrane helix</keyword>
<evidence type="ECO:0000256" key="7">
    <source>
        <dbReference type="RuleBase" id="RU363032"/>
    </source>
</evidence>
<feature type="transmembrane region" description="Helical" evidence="7">
    <location>
        <begin position="185"/>
        <end position="206"/>
    </location>
</feature>
<dbReference type="InterPro" id="IPR000515">
    <property type="entry name" value="MetI-like"/>
</dbReference>
<evidence type="ECO:0000313" key="10">
    <source>
        <dbReference type="Proteomes" id="UP001596044"/>
    </source>
</evidence>
<evidence type="ECO:0000256" key="6">
    <source>
        <dbReference type="ARBA" id="ARBA00023136"/>
    </source>
</evidence>
<feature type="transmembrane region" description="Helical" evidence="7">
    <location>
        <begin position="7"/>
        <end position="31"/>
    </location>
</feature>
<dbReference type="Pfam" id="PF00528">
    <property type="entry name" value="BPD_transp_1"/>
    <property type="match status" value="1"/>
</dbReference>
<dbReference type="EMBL" id="JBHSMJ010000026">
    <property type="protein sequence ID" value="MFC5450451.1"/>
    <property type="molecule type" value="Genomic_DNA"/>
</dbReference>
<evidence type="ECO:0000256" key="5">
    <source>
        <dbReference type="ARBA" id="ARBA00022989"/>
    </source>
</evidence>
<comment type="subcellular location">
    <subcellularLocation>
        <location evidence="1 7">Cell membrane</location>
        <topology evidence="1 7">Multi-pass membrane protein</topology>
    </subcellularLocation>
</comment>
<organism evidence="9 10">
    <name type="scientific">Paenibacillus aestuarii</name>
    <dbReference type="NCBI Taxonomy" id="516965"/>
    <lineage>
        <taxon>Bacteria</taxon>
        <taxon>Bacillati</taxon>
        <taxon>Bacillota</taxon>
        <taxon>Bacilli</taxon>
        <taxon>Bacillales</taxon>
        <taxon>Paenibacillaceae</taxon>
        <taxon>Paenibacillus</taxon>
    </lineage>
</organism>
<dbReference type="PANTHER" id="PTHR30465:SF44">
    <property type="entry name" value="ABC-TYPE DIPEPTIDE_OLIGOPEPTIDE TRANSPORT SYSTEM, PERMEASE COMPONENT"/>
    <property type="match status" value="1"/>
</dbReference>
<keyword evidence="2 7" id="KW-0813">Transport</keyword>
<feature type="transmembrane region" description="Helical" evidence="7">
    <location>
        <begin position="226"/>
        <end position="245"/>
    </location>
</feature>
<evidence type="ECO:0000256" key="4">
    <source>
        <dbReference type="ARBA" id="ARBA00022692"/>
    </source>
</evidence>
<dbReference type="PROSITE" id="PS50928">
    <property type="entry name" value="ABC_TM1"/>
    <property type="match status" value="1"/>
</dbReference>
<dbReference type="InterPro" id="IPR035906">
    <property type="entry name" value="MetI-like_sf"/>
</dbReference>
<feature type="transmembrane region" description="Helical" evidence="7">
    <location>
        <begin position="322"/>
        <end position="347"/>
    </location>
</feature>
<feature type="transmembrane region" description="Helical" evidence="7">
    <location>
        <begin position="294"/>
        <end position="316"/>
    </location>
</feature>
<evidence type="ECO:0000256" key="2">
    <source>
        <dbReference type="ARBA" id="ARBA00022448"/>
    </source>
</evidence>
<keyword evidence="3" id="KW-1003">Cell membrane</keyword>
<keyword evidence="6 7" id="KW-0472">Membrane</keyword>
<comment type="caution">
    <text evidence="9">The sequence shown here is derived from an EMBL/GenBank/DDBJ whole genome shotgun (WGS) entry which is preliminary data.</text>
</comment>
<name>A0ABW0KD62_9BACL</name>
<dbReference type="PANTHER" id="PTHR30465">
    <property type="entry name" value="INNER MEMBRANE ABC TRANSPORTER"/>
    <property type="match status" value="1"/>
</dbReference>
<evidence type="ECO:0000256" key="3">
    <source>
        <dbReference type="ARBA" id="ARBA00022475"/>
    </source>
</evidence>
<sequence length="359" mass="39201">MIELRSIWKWVGLGIFTLVCIFLLSNVRYLFMSVHPDQIRVSLGPDMTAEKLAGVLPGSKVVDPKIALLAVPYGKAQEYALTAMTTRGVYRASTIPLDHPVISWRYYASQVQNQTTGLLHGDFGTFRSPTNLKEMRVIDAIPDMLLRTCTYFIPGLLMAIVLSIVLALAASLWRGFGKVIDGVHVLLLGLPDFLLIVLIQLGAVYVTRALGHYVLLVVQVGDKTPFLIPFLAIALIPTVTIYGALRVAMARELGQDYVITALAKGLTRREVLMGHVLRNVMEDLLVILPKATTLALASMAVAEAICGILGLGGFIISPAVQSISTISIICMTLAILAMLFHVIYALLHKRVVIRTREAG</sequence>
<feature type="transmembrane region" description="Helical" evidence="7">
    <location>
        <begin position="151"/>
        <end position="173"/>
    </location>
</feature>
<dbReference type="RefSeq" id="WP_270885347.1">
    <property type="nucleotide sequence ID" value="NZ_JAQFVF010000088.1"/>
</dbReference>
<evidence type="ECO:0000259" key="8">
    <source>
        <dbReference type="PROSITE" id="PS50928"/>
    </source>
</evidence>
<reference evidence="10" key="1">
    <citation type="journal article" date="2019" name="Int. J. Syst. Evol. Microbiol.">
        <title>The Global Catalogue of Microorganisms (GCM) 10K type strain sequencing project: providing services to taxonomists for standard genome sequencing and annotation.</title>
        <authorList>
            <consortium name="The Broad Institute Genomics Platform"/>
            <consortium name="The Broad Institute Genome Sequencing Center for Infectious Disease"/>
            <person name="Wu L."/>
            <person name="Ma J."/>
        </authorList>
    </citation>
    <scope>NUCLEOTIDE SEQUENCE [LARGE SCALE GENOMIC DNA]</scope>
    <source>
        <strain evidence="10">KACC 11904</strain>
    </source>
</reference>
<evidence type="ECO:0000256" key="1">
    <source>
        <dbReference type="ARBA" id="ARBA00004651"/>
    </source>
</evidence>
<dbReference type="SUPFAM" id="SSF161098">
    <property type="entry name" value="MetI-like"/>
    <property type="match status" value="1"/>
</dbReference>
<feature type="domain" description="ABC transmembrane type-1" evidence="8">
    <location>
        <begin position="145"/>
        <end position="344"/>
    </location>
</feature>
<keyword evidence="10" id="KW-1185">Reference proteome</keyword>
<dbReference type="Proteomes" id="UP001596044">
    <property type="component" value="Unassembled WGS sequence"/>
</dbReference>
<proteinExistence type="inferred from homology"/>
<evidence type="ECO:0000313" key="9">
    <source>
        <dbReference type="EMBL" id="MFC5450451.1"/>
    </source>
</evidence>
<keyword evidence="4 7" id="KW-0812">Transmembrane</keyword>
<protein>
    <submittedName>
        <fullName evidence="9">ABC transporter permease subunit</fullName>
    </submittedName>
</protein>